<dbReference type="AlphaFoldDB" id="A0AAW1SJR2"/>
<protein>
    <recommendedName>
        <fullName evidence="6">Mitotic checkpoint protein BUB3</fullName>
    </recommendedName>
</protein>
<dbReference type="PANTHER" id="PTHR10971">
    <property type="entry name" value="MRNA EXPORT FACTOR AND BUB3"/>
    <property type="match status" value="1"/>
</dbReference>
<dbReference type="PROSITE" id="PS50294">
    <property type="entry name" value="WD_REPEATS_REGION"/>
    <property type="match status" value="1"/>
</dbReference>
<dbReference type="Pfam" id="PF00400">
    <property type="entry name" value="WD40"/>
    <property type="match status" value="3"/>
</dbReference>
<evidence type="ECO:0000256" key="1">
    <source>
        <dbReference type="ARBA" id="ARBA00022574"/>
    </source>
</evidence>
<keyword evidence="2" id="KW-0677">Repeat</keyword>
<dbReference type="SUPFAM" id="SSF50978">
    <property type="entry name" value="WD40 repeat-like"/>
    <property type="match status" value="1"/>
</dbReference>
<sequence length="335" mass="36532">MASTVLGQPLDDPPGDGITALRFSATSDLLMATSWDGTARLYDAGRRTLRGSYSQVAPALDGAFQDDSVVYVGGLDGLVRRYDFFTRTEMVLGEHERGVRCVEWLAERGALATGSWDATLRVWDPRLPPGQNCTAMLSLPGRVFSMAQSGSRLVVATSGRHVLIYDLRALEAGRPEQERESSLKFQTRCVRCFPDATGFALSSVEGRVAMEYFDPSNSAQAKKYAFKCHRRSEGGRDTVYPVNAIAFAPFHGTFATGGCDGVVNMWDGENKKRLCQISAYPTSVAALAFSRDGRTLAVASSYTYEQGEQAHAPDAIYLRPMSDAETRPKKPRAAA</sequence>
<evidence type="ECO:0000313" key="4">
    <source>
        <dbReference type="EMBL" id="KAK9846411.1"/>
    </source>
</evidence>
<dbReference type="Gene3D" id="2.130.10.10">
    <property type="entry name" value="YVTN repeat-like/Quinoprotein amine dehydrogenase"/>
    <property type="match status" value="1"/>
</dbReference>
<proteinExistence type="predicted"/>
<gene>
    <name evidence="4" type="ORF">WJX81_003316</name>
</gene>
<evidence type="ECO:0000313" key="5">
    <source>
        <dbReference type="Proteomes" id="UP001445335"/>
    </source>
</evidence>
<organism evidence="4 5">
    <name type="scientific">Elliptochloris bilobata</name>
    <dbReference type="NCBI Taxonomy" id="381761"/>
    <lineage>
        <taxon>Eukaryota</taxon>
        <taxon>Viridiplantae</taxon>
        <taxon>Chlorophyta</taxon>
        <taxon>core chlorophytes</taxon>
        <taxon>Trebouxiophyceae</taxon>
        <taxon>Trebouxiophyceae incertae sedis</taxon>
        <taxon>Elliptochloris clade</taxon>
        <taxon>Elliptochloris</taxon>
    </lineage>
</organism>
<evidence type="ECO:0008006" key="6">
    <source>
        <dbReference type="Google" id="ProtNLM"/>
    </source>
</evidence>
<evidence type="ECO:0000256" key="3">
    <source>
        <dbReference type="PROSITE-ProRule" id="PRU00221"/>
    </source>
</evidence>
<reference evidence="4 5" key="1">
    <citation type="journal article" date="2024" name="Nat. Commun.">
        <title>Phylogenomics reveals the evolutionary origins of lichenization in chlorophyte algae.</title>
        <authorList>
            <person name="Puginier C."/>
            <person name="Libourel C."/>
            <person name="Otte J."/>
            <person name="Skaloud P."/>
            <person name="Haon M."/>
            <person name="Grisel S."/>
            <person name="Petersen M."/>
            <person name="Berrin J.G."/>
            <person name="Delaux P.M."/>
            <person name="Dal Grande F."/>
            <person name="Keller J."/>
        </authorList>
    </citation>
    <scope>NUCLEOTIDE SEQUENCE [LARGE SCALE GENOMIC DNA]</scope>
    <source>
        <strain evidence="4 5">SAG 245.80</strain>
    </source>
</reference>
<dbReference type="InterPro" id="IPR036322">
    <property type="entry name" value="WD40_repeat_dom_sf"/>
</dbReference>
<dbReference type="InterPro" id="IPR015943">
    <property type="entry name" value="WD40/YVTN_repeat-like_dom_sf"/>
</dbReference>
<dbReference type="InterPro" id="IPR001680">
    <property type="entry name" value="WD40_rpt"/>
</dbReference>
<feature type="repeat" description="WD" evidence="3">
    <location>
        <begin position="92"/>
        <end position="124"/>
    </location>
</feature>
<accession>A0AAW1SJR2</accession>
<dbReference type="InterPro" id="IPR020472">
    <property type="entry name" value="WD40_PAC1"/>
</dbReference>
<name>A0AAW1SJR2_9CHLO</name>
<evidence type="ECO:0000256" key="2">
    <source>
        <dbReference type="ARBA" id="ARBA00022737"/>
    </source>
</evidence>
<keyword evidence="5" id="KW-1185">Reference proteome</keyword>
<dbReference type="PROSITE" id="PS50082">
    <property type="entry name" value="WD_REPEATS_2"/>
    <property type="match status" value="2"/>
</dbReference>
<dbReference type="Proteomes" id="UP001445335">
    <property type="component" value="Unassembled WGS sequence"/>
</dbReference>
<comment type="caution">
    <text evidence="4">The sequence shown here is derived from an EMBL/GenBank/DDBJ whole genome shotgun (WGS) entry which is preliminary data.</text>
</comment>
<dbReference type="PRINTS" id="PR00320">
    <property type="entry name" value="GPROTEINBRPT"/>
</dbReference>
<feature type="repeat" description="WD" evidence="3">
    <location>
        <begin position="242"/>
        <end position="276"/>
    </location>
</feature>
<dbReference type="EMBL" id="JALJOU010000001">
    <property type="protein sequence ID" value="KAK9846411.1"/>
    <property type="molecule type" value="Genomic_DNA"/>
</dbReference>
<keyword evidence="1 3" id="KW-0853">WD repeat</keyword>
<dbReference type="SMART" id="SM00320">
    <property type="entry name" value="WD40"/>
    <property type="match status" value="5"/>
</dbReference>